<dbReference type="EMBL" id="OU015570">
    <property type="protein sequence ID" value="CAG5101520.1"/>
    <property type="molecule type" value="Genomic_DNA"/>
</dbReference>
<feature type="compositionally biased region" description="Acidic residues" evidence="1">
    <location>
        <begin position="107"/>
        <end position="120"/>
    </location>
</feature>
<evidence type="ECO:0000313" key="3">
    <source>
        <dbReference type="Proteomes" id="UP001158576"/>
    </source>
</evidence>
<feature type="region of interest" description="Disordered" evidence="1">
    <location>
        <begin position="1"/>
        <end position="128"/>
    </location>
</feature>
<evidence type="ECO:0000313" key="2">
    <source>
        <dbReference type="EMBL" id="CAG5101520.1"/>
    </source>
</evidence>
<organism evidence="2 3">
    <name type="scientific">Oikopleura dioica</name>
    <name type="common">Tunicate</name>
    <dbReference type="NCBI Taxonomy" id="34765"/>
    <lineage>
        <taxon>Eukaryota</taxon>
        <taxon>Metazoa</taxon>
        <taxon>Chordata</taxon>
        <taxon>Tunicata</taxon>
        <taxon>Appendicularia</taxon>
        <taxon>Copelata</taxon>
        <taxon>Oikopleuridae</taxon>
        <taxon>Oikopleura</taxon>
    </lineage>
</organism>
<keyword evidence="3" id="KW-1185">Reference proteome</keyword>
<evidence type="ECO:0000256" key="1">
    <source>
        <dbReference type="SAM" id="MobiDB-lite"/>
    </source>
</evidence>
<proteinExistence type="predicted"/>
<feature type="compositionally biased region" description="Basic and acidic residues" evidence="1">
    <location>
        <begin position="7"/>
        <end position="19"/>
    </location>
</feature>
<reference evidence="2 3" key="1">
    <citation type="submission" date="2021-04" db="EMBL/GenBank/DDBJ databases">
        <authorList>
            <person name="Bliznina A."/>
        </authorList>
    </citation>
    <scope>NUCLEOTIDE SEQUENCE [LARGE SCALE GENOMIC DNA]</scope>
</reference>
<gene>
    <name evidence="2" type="ORF">OKIOD_LOCUS8728</name>
</gene>
<feature type="compositionally biased region" description="Basic and acidic residues" evidence="1">
    <location>
        <begin position="27"/>
        <end position="36"/>
    </location>
</feature>
<dbReference type="Proteomes" id="UP001158576">
    <property type="component" value="Chromosome YSR"/>
</dbReference>
<accession>A0ABN7SPP0</accession>
<protein>
    <submittedName>
        <fullName evidence="2">Oidioi.mRNA.OKI2018_I69.YSR.g17170.t1.cds</fullName>
    </submittedName>
</protein>
<name>A0ABN7SPP0_OIKDI</name>
<sequence>MSSIMEQLRREQESPEKENSLPSPSDNRPEPSDFRVPEPPQRKRKRSSSPSPTRISKKALLDFLFGAEDQPSTSRAIETTPEDNNDKSQPKSPKKRKHIPPRPASSSDDEDDGDDEDDCTPEPSVKKAKAAPYTPTFIKIQTAFPILEKEEESLSAPFLALIDGHKLSNPPKGTYWINLLIERSVRKDTSPRFDFEKLLKRGSRIQCVINLHSFNPKKRDDVEFKKYLPTVLDQGGKVVVFLRARVEPKKPEYQRAFEPKGYFKSKFLLPLKSTE</sequence>